<keyword evidence="5" id="KW-0012">Acyltransferase</keyword>
<comment type="similarity">
    <text evidence="1">In the C-terminal section; belongs to the transferase hexapeptide repeat family.</text>
</comment>
<comment type="catalytic activity">
    <reaction evidence="6">
        <text>alpha-D-glucosamine 1-phosphate + acetyl-CoA = N-acetyl-alpha-D-glucosamine 1-phosphate + CoA + H(+)</text>
        <dbReference type="Rhea" id="RHEA:13725"/>
        <dbReference type="ChEBI" id="CHEBI:15378"/>
        <dbReference type="ChEBI" id="CHEBI:57287"/>
        <dbReference type="ChEBI" id="CHEBI:57288"/>
        <dbReference type="ChEBI" id="CHEBI:57776"/>
        <dbReference type="ChEBI" id="CHEBI:58516"/>
        <dbReference type="EC" id="2.3.1.157"/>
    </reaction>
</comment>
<evidence type="ECO:0000256" key="6">
    <source>
        <dbReference type="ARBA" id="ARBA00048247"/>
    </source>
</evidence>
<evidence type="ECO:0000313" key="11">
    <source>
        <dbReference type="Proteomes" id="UP000033930"/>
    </source>
</evidence>
<comment type="similarity">
    <text evidence="2">In the N-terminal section; belongs to the N-acetylglucosamine-1-phosphate uridyltransferase family.</text>
</comment>
<dbReference type="PATRIC" id="fig|1618983.3.peg.832"/>
<evidence type="ECO:0000256" key="7">
    <source>
        <dbReference type="ARBA" id="ARBA00048493"/>
    </source>
</evidence>
<dbReference type="PANTHER" id="PTHR43584">
    <property type="entry name" value="NUCLEOTIDYL TRANSFERASE"/>
    <property type="match status" value="1"/>
</dbReference>
<dbReference type="GO" id="GO:0003977">
    <property type="term" value="F:UDP-N-acetylglucosamine diphosphorylase activity"/>
    <property type="evidence" value="ECO:0007669"/>
    <property type="project" value="UniProtKB-EC"/>
</dbReference>
<evidence type="ECO:0000256" key="3">
    <source>
        <dbReference type="ARBA" id="ARBA00022679"/>
    </source>
</evidence>
<accession>A0A0G0YBZ5</accession>
<evidence type="ECO:0000259" key="9">
    <source>
        <dbReference type="Pfam" id="PF12804"/>
    </source>
</evidence>
<evidence type="ECO:0000256" key="1">
    <source>
        <dbReference type="ARBA" id="ARBA00007707"/>
    </source>
</evidence>
<dbReference type="CDD" id="cd02540">
    <property type="entry name" value="GT2_GlmU_N_bac"/>
    <property type="match status" value="1"/>
</dbReference>
<evidence type="ECO:0000256" key="5">
    <source>
        <dbReference type="ARBA" id="ARBA00023315"/>
    </source>
</evidence>
<gene>
    <name evidence="10" type="ORF">UU50_C0023G0003</name>
</gene>
<evidence type="ECO:0000256" key="4">
    <source>
        <dbReference type="ARBA" id="ARBA00022695"/>
    </source>
</evidence>
<protein>
    <submittedName>
        <fullName evidence="10">Bifunctional protein GlmU</fullName>
    </submittedName>
</protein>
<comment type="function">
    <text evidence="8">Catalyzes the last two sequential reactions in the de novo biosynthetic pathway for UDP-N-acetylglucosamine (UDP-GlcNAc). The C-terminal domain catalyzes the transfer of acetyl group from acetyl coenzyme A to glucosamine-1-phosphate (GlcN-1-P) to produce N-acetylglucosamine-1-phosphate (GlcNAc-1-P), which is converted into UDP-GlcNAc by the transfer of uridine 5-monophosphate (from uridine 5-triphosphate), a reaction catalyzed by the N-terminal domain.</text>
</comment>
<evidence type="ECO:0000256" key="2">
    <source>
        <dbReference type="ARBA" id="ARBA00007947"/>
    </source>
</evidence>
<dbReference type="Gene3D" id="3.90.550.10">
    <property type="entry name" value="Spore Coat Polysaccharide Biosynthesis Protein SpsA, Chain A"/>
    <property type="match status" value="1"/>
</dbReference>
<evidence type="ECO:0000256" key="8">
    <source>
        <dbReference type="ARBA" id="ARBA00049628"/>
    </source>
</evidence>
<dbReference type="Pfam" id="PF12804">
    <property type="entry name" value="NTP_transf_3"/>
    <property type="match status" value="1"/>
</dbReference>
<keyword evidence="4" id="KW-0548">Nucleotidyltransferase</keyword>
<comment type="caution">
    <text evidence="10">The sequence shown here is derived from an EMBL/GenBank/DDBJ whole genome shotgun (WGS) entry which is preliminary data.</text>
</comment>
<sequence length="247" mass="27517">MKTRIVVLAAGKGKRMNNSIPKPLIEIAGRPMIEHLVDSVIDSGIDTHPIVVIAPDNIEDFRDVLGDKCEYVTQQDQLGTSDAVKSAENAFSDADCVMVFYGDHPFLTAEKMQELLDAHKKSDAVITMVTTTVRGFEGNFAGLERWGRIIRDEIHRVVAIREAKDATSEELEIREINPALFAFDKQWLVDHLPQISNKNASGEYYLTDLIEMAIEQGEEIATISAEPLEVIGINTQEELETAEQFMG</sequence>
<dbReference type="InterPro" id="IPR029044">
    <property type="entry name" value="Nucleotide-diphossugar_trans"/>
</dbReference>
<reference evidence="10 11" key="1">
    <citation type="journal article" date="2015" name="Nature">
        <title>rRNA introns, odd ribosomes, and small enigmatic genomes across a large radiation of phyla.</title>
        <authorList>
            <person name="Brown C.T."/>
            <person name="Hug L.A."/>
            <person name="Thomas B.C."/>
            <person name="Sharon I."/>
            <person name="Castelle C.J."/>
            <person name="Singh A."/>
            <person name="Wilkins M.J."/>
            <person name="Williams K.H."/>
            <person name="Banfield J.F."/>
        </authorList>
    </citation>
    <scope>NUCLEOTIDE SEQUENCE [LARGE SCALE GENOMIC DNA]</scope>
</reference>
<evidence type="ECO:0000313" key="10">
    <source>
        <dbReference type="EMBL" id="KKR97857.1"/>
    </source>
</evidence>
<dbReference type="SUPFAM" id="SSF53448">
    <property type="entry name" value="Nucleotide-diphospho-sugar transferases"/>
    <property type="match status" value="1"/>
</dbReference>
<feature type="domain" description="MobA-like NTP transferase" evidence="9">
    <location>
        <begin position="6"/>
        <end position="132"/>
    </location>
</feature>
<proteinExistence type="inferred from homology"/>
<comment type="catalytic activity">
    <reaction evidence="7">
        <text>N-acetyl-alpha-D-glucosamine 1-phosphate + UTP + H(+) = UDP-N-acetyl-alpha-D-glucosamine + diphosphate</text>
        <dbReference type="Rhea" id="RHEA:13509"/>
        <dbReference type="ChEBI" id="CHEBI:15378"/>
        <dbReference type="ChEBI" id="CHEBI:33019"/>
        <dbReference type="ChEBI" id="CHEBI:46398"/>
        <dbReference type="ChEBI" id="CHEBI:57705"/>
        <dbReference type="ChEBI" id="CHEBI:57776"/>
        <dbReference type="EC" id="2.7.7.23"/>
    </reaction>
</comment>
<dbReference type="PANTHER" id="PTHR43584:SF3">
    <property type="entry name" value="BIFUNCTIONAL PROTEIN GLMU"/>
    <property type="match status" value="1"/>
</dbReference>
<dbReference type="GO" id="GO:0019134">
    <property type="term" value="F:glucosamine-1-phosphate N-acetyltransferase activity"/>
    <property type="evidence" value="ECO:0007669"/>
    <property type="project" value="UniProtKB-EC"/>
</dbReference>
<name>A0A0G0YBZ5_9BACT</name>
<dbReference type="EMBL" id="LCAW01000023">
    <property type="protein sequence ID" value="KKR97857.1"/>
    <property type="molecule type" value="Genomic_DNA"/>
</dbReference>
<dbReference type="Proteomes" id="UP000033930">
    <property type="component" value="Unassembled WGS sequence"/>
</dbReference>
<organism evidence="10 11">
    <name type="scientific">Candidatus Uhrbacteria bacterium GW2011_GWC1_41_20</name>
    <dbReference type="NCBI Taxonomy" id="1618983"/>
    <lineage>
        <taxon>Bacteria</taxon>
        <taxon>Candidatus Uhriibacteriota</taxon>
    </lineage>
</organism>
<keyword evidence="3" id="KW-0808">Transferase</keyword>
<dbReference type="InterPro" id="IPR025877">
    <property type="entry name" value="MobA-like_NTP_Trfase"/>
</dbReference>
<dbReference type="InterPro" id="IPR050065">
    <property type="entry name" value="GlmU-like"/>
</dbReference>
<dbReference type="AlphaFoldDB" id="A0A0G0YBZ5"/>